<proteinExistence type="predicted"/>
<dbReference type="OrthoDB" id="4842715at2759"/>
<keyword evidence="6" id="KW-1185">Reference proteome</keyword>
<dbReference type="CDD" id="cd01650">
    <property type="entry name" value="RT_nLTR_like"/>
    <property type="match status" value="1"/>
</dbReference>
<dbReference type="AlphaFoldDB" id="A0A135S7P5"/>
<dbReference type="PANTHER" id="PTHR33481">
    <property type="entry name" value="REVERSE TRANSCRIPTASE"/>
    <property type="match status" value="1"/>
</dbReference>
<name>A0A135S7P5_9PEZI</name>
<dbReference type="PROSITE" id="PS50878">
    <property type="entry name" value="RT_POL"/>
    <property type="match status" value="1"/>
</dbReference>
<dbReference type="InterPro" id="IPR043502">
    <property type="entry name" value="DNA/RNA_pol_sf"/>
</dbReference>
<evidence type="ECO:0000259" key="4">
    <source>
        <dbReference type="PROSITE" id="PS50878"/>
    </source>
</evidence>
<comment type="caution">
    <text evidence="5">The sequence shown here is derived from an EMBL/GenBank/DDBJ whole genome shotgun (WGS) entry which is preliminary data.</text>
</comment>
<dbReference type="EMBL" id="JFBX01000654">
    <property type="protein sequence ID" value="KXH31936.1"/>
    <property type="molecule type" value="Genomic_DNA"/>
</dbReference>
<dbReference type="SUPFAM" id="SSF56219">
    <property type="entry name" value="DNase I-like"/>
    <property type="match status" value="1"/>
</dbReference>
<dbReference type="Gene3D" id="3.60.10.10">
    <property type="entry name" value="Endonuclease/exonuclease/phosphatase"/>
    <property type="match status" value="1"/>
</dbReference>
<accession>A0A135S7P5</accession>
<feature type="domain" description="Reverse transcriptase" evidence="4">
    <location>
        <begin position="559"/>
        <end position="845"/>
    </location>
</feature>
<evidence type="ECO:0000256" key="2">
    <source>
        <dbReference type="ARBA" id="ARBA00023128"/>
    </source>
</evidence>
<evidence type="ECO:0000256" key="3">
    <source>
        <dbReference type="SAM" id="MobiDB-lite"/>
    </source>
</evidence>
<dbReference type="Pfam" id="PF14529">
    <property type="entry name" value="Exo_endo_phos_2"/>
    <property type="match status" value="1"/>
</dbReference>
<dbReference type="Pfam" id="PF00078">
    <property type="entry name" value="RVT_1"/>
    <property type="match status" value="1"/>
</dbReference>
<dbReference type="InterPro" id="IPR000477">
    <property type="entry name" value="RT_dom"/>
</dbReference>
<dbReference type="PANTHER" id="PTHR33481:SF1">
    <property type="entry name" value="ENDONUCLEASE_EXONUCLEASE_PHOSPHATASE DOMAIN-CONTAINING PROTEIN-RELATED"/>
    <property type="match status" value="1"/>
</dbReference>
<comment type="subcellular location">
    <subcellularLocation>
        <location evidence="1">Mitochondrion</location>
    </subcellularLocation>
</comment>
<feature type="compositionally biased region" description="Acidic residues" evidence="3">
    <location>
        <begin position="34"/>
        <end position="45"/>
    </location>
</feature>
<dbReference type="GO" id="GO:0003824">
    <property type="term" value="F:catalytic activity"/>
    <property type="evidence" value="ECO:0007669"/>
    <property type="project" value="InterPro"/>
</dbReference>
<evidence type="ECO:0000256" key="1">
    <source>
        <dbReference type="ARBA" id="ARBA00004173"/>
    </source>
</evidence>
<dbReference type="Proteomes" id="UP000070328">
    <property type="component" value="Unassembled WGS sequence"/>
</dbReference>
<reference evidence="5 6" key="1">
    <citation type="submission" date="2014-02" db="EMBL/GenBank/DDBJ databases">
        <title>The genome sequence of Colletotrichum simmondsii CBS122122.</title>
        <authorList>
            <person name="Baroncelli R."/>
            <person name="Thon M.R."/>
        </authorList>
    </citation>
    <scope>NUCLEOTIDE SEQUENCE [LARGE SCALE GENOMIC DNA]</scope>
    <source>
        <strain evidence="5 6">CBS122122</strain>
    </source>
</reference>
<keyword evidence="2" id="KW-0496">Mitochondrion</keyword>
<feature type="region of interest" description="Disordered" evidence="3">
    <location>
        <begin position="1"/>
        <end position="46"/>
    </location>
</feature>
<organism evidence="5 6">
    <name type="scientific">Colletotrichum simmondsii</name>
    <dbReference type="NCBI Taxonomy" id="703756"/>
    <lineage>
        <taxon>Eukaryota</taxon>
        <taxon>Fungi</taxon>
        <taxon>Dikarya</taxon>
        <taxon>Ascomycota</taxon>
        <taxon>Pezizomycotina</taxon>
        <taxon>Sordariomycetes</taxon>
        <taxon>Hypocreomycetidae</taxon>
        <taxon>Glomerellales</taxon>
        <taxon>Glomerellaceae</taxon>
        <taxon>Colletotrichum</taxon>
        <taxon>Colletotrichum acutatum species complex</taxon>
    </lineage>
</organism>
<gene>
    <name evidence="5" type="ORF">CSIM01_02488</name>
</gene>
<evidence type="ECO:0000313" key="6">
    <source>
        <dbReference type="Proteomes" id="UP000070328"/>
    </source>
</evidence>
<sequence length="1152" mass="131212">MKARNTFRSGEAENLFLDNEVSSSSSSARQHEAQDDEASASDSDSEYANNLDLIQVNLKRSPVRMGYLIDHLPHMDPPPDVVAIQDPPPEFAWKSCPGYNIGYLPSRELMEKDNPKTTEDPVPVKLVGYYVTQSIDPSDWRIDWREHDKEHYGSVASLFLNTSCGEMTIHNVYNNKQSISMSKLLTDSDHPVTGESSVLVGDFNLHHPGWGGDRVAQVEKDAEILHQATSMAGMRCLLPPGLRTYSRSATDSGDFSTTINLAFAGQRLQSRAHPTRALSVPGFDSDHRPLHTRISIAHNRDKEPRFNWDKANEEKYCKEVKQQLLTIGCPTIGTAAEVDDYAKALVLDIYEAVRRTIPYYRKTAPRPKPEVVAEDVQRVRENEENQLRILHELRSRRKQRGQEEKCRIAKRETRDATKMHKLASFRENIASQASQLRGLHQLARQVPLWSQPQRQVHLKRLIRPDGSVCQTDDESLHCFKDKIWPKTSDASDPPAPEIPKLDPKRPQLFTPQCISDDELHDAFTSVERGKAAGPDDIISNALKVGWAEIYKYFKHLVNASFKMFHHPLCFRDATTIVFPKPDKEDYAQPKAYRPIALLSCIGKLLERLVAARLQLLAVQHKFLPNRQFACVGRNTTEALEHIFNFVYKAWSLENKGRCKRRTTMCSSDISGAYDHVDRQALLRILVELGVPDWLIKWIASFLSLRRSQIRAPGHTSDWFYVNIGIPQGSPLSPILFIIFAGPMLDISNHFSFPSAELLDIQFSDDFSLLVTSDSWEENCKIIEKVFEPRFTWAKKVGIDFDPGKFLIMHFRKPNTKGPVRKAFPSIEGMPSSCVKQVARVLGVQIDVELTFSAQVYHIISKVQQRMAHFSRMSGSVWGPSTHEMRHLYITSVRPIIAYGCAAWYIAQRQGCQWSLQANLVNMLDRLQYICLRQISGAMKSTPKLVVHNEMQIEPIDLYLRRVGMAHRACNFDTAEGQALKSVRDKLPPGKRSFSHIDRNPYQVQYNLAMEFRQHVRNQLAEEQVAKWQGARRVMEKDIKRETKVVTHEMFAELWSQYQQPDFDGESQSSSGSPRHFSLAQKADCSGKVLSYYDNLSRAQGAILIQMRTGFIGLNSFLSFMKVVPSRQCPCEQHAQTVEHVLIHCELLAEQRA</sequence>
<evidence type="ECO:0000313" key="5">
    <source>
        <dbReference type="EMBL" id="KXH31936.1"/>
    </source>
</evidence>
<dbReference type="InterPro" id="IPR005135">
    <property type="entry name" value="Endo/exonuclease/phosphatase"/>
</dbReference>
<protein>
    <submittedName>
        <fullName evidence="5">Zinc knuckle</fullName>
    </submittedName>
</protein>
<dbReference type="GO" id="GO:0005739">
    <property type="term" value="C:mitochondrion"/>
    <property type="evidence" value="ECO:0007669"/>
    <property type="project" value="UniProtKB-SubCell"/>
</dbReference>
<dbReference type="SUPFAM" id="SSF56672">
    <property type="entry name" value="DNA/RNA polymerases"/>
    <property type="match status" value="1"/>
</dbReference>
<dbReference type="InterPro" id="IPR036691">
    <property type="entry name" value="Endo/exonu/phosph_ase_sf"/>
</dbReference>